<keyword evidence="5 13" id="KW-0418">Kinase</keyword>
<feature type="compositionally biased region" description="Polar residues" evidence="14">
    <location>
        <begin position="25"/>
        <end position="54"/>
    </location>
</feature>
<feature type="binding site" evidence="10">
    <location>
        <position position="284"/>
    </location>
    <ligand>
        <name>ATP</name>
        <dbReference type="ChEBI" id="CHEBI:30616"/>
    </ligand>
</feature>
<feature type="domain" description="Protein kinase" evidence="15">
    <location>
        <begin position="141"/>
        <end position="403"/>
    </location>
</feature>
<accession>A0A6L2PR44</accession>
<dbReference type="InterPro" id="IPR008271">
    <property type="entry name" value="Ser/Thr_kinase_AS"/>
</dbReference>
<feature type="compositionally biased region" description="Polar residues" evidence="14">
    <location>
        <begin position="106"/>
        <end position="120"/>
    </location>
</feature>
<dbReference type="GO" id="GO:0006325">
    <property type="term" value="P:chromatin organization"/>
    <property type="evidence" value="ECO:0007669"/>
    <property type="project" value="UniProtKB-ARBA"/>
</dbReference>
<evidence type="ECO:0000256" key="12">
    <source>
        <dbReference type="PROSITE-ProRule" id="PRU10141"/>
    </source>
</evidence>
<dbReference type="FunFam" id="1.10.510.10:FF:000235">
    <property type="entry name" value="Serine/threonine-protein kinase ark1"/>
    <property type="match status" value="1"/>
</dbReference>
<sequence>MNNKENRPQPKVAKVPCTKLVLNKHQPQVKSTAETTKPTNVRNVNQEAVHTARNQKPILLSRDNQKDPAVTRENVPCVSKPYQASKPRGVPSAKLNEAPLNINLDIKSSTSKETTGVENNTDAKKEAQKQDDRKKWTLADFDIGRALGKGKFGNVYLAREKSSKFIVALKVLFKSQIQKANVEHQLKREIEIQSHLRHANILRMYGYFHDDSRVYMILEFAPKGELFKELQAQPNKRFTEERTAKYIAQIADALRYCHSKKVIHRDIKPENLLLGLNGEIKIADFGWSVHSPSSRQVALFMRCSMRDTLCGTLDYLPPEMVQGKPHDEKVDLWSLGVLCYECIVGKPPFEAVTYEETYRRIGRAEYSFPSHVSEGARDLIRRLLVTNPSLRLPLHDVLNHEWIVSSAASTVESTSASGHAQKQYLKSRGKRVIPDGEIGLAILYCSMNRHCNPDYSVTSVLMSRVTREGNSHSDVVLAVDTQESELENIKKIKEAAKGVVIPASGTVGKPVGPSVSGASAPKDSYNWKIVDTETEVFVIPTSGVEKETLPVRDELDASHRQSKRFRSMEDDGFLRTRAATPVCSQASIILGRDGKRESDDDEDLFEFPSDKKARLAPCRLADEEDEDMFAFADDIKPKSLQAHSKKDESAASCGLPRKRKSQSSEIISEPSSLNKRCALEKDVLRQRNTDSHKSEPIRHSDTTHESFISVADETKENAELDRSMLDLADDLKCVTVVEVTDLISRTAVPLTAHATTSCHVGANFKKFRKVRAANHSSVITSQDLIPYNVDTKGLSEGLSKTHAEDAVEDDPDWAFFKPAQTNKTETEARHR</sequence>
<feature type="region of interest" description="Disordered" evidence="14">
    <location>
        <begin position="684"/>
        <end position="705"/>
    </location>
</feature>
<dbReference type="GO" id="GO:0030261">
    <property type="term" value="P:chromosome condensation"/>
    <property type="evidence" value="ECO:0007669"/>
    <property type="project" value="UniProtKB-ARBA"/>
</dbReference>
<evidence type="ECO:0000256" key="4">
    <source>
        <dbReference type="ARBA" id="ARBA00022741"/>
    </source>
</evidence>
<evidence type="ECO:0000256" key="2">
    <source>
        <dbReference type="ARBA" id="ARBA00022527"/>
    </source>
</evidence>
<dbReference type="InParanoid" id="A0A6L2PR44"/>
<comment type="caution">
    <text evidence="16">The sequence shown here is derived from an EMBL/GenBank/DDBJ whole genome shotgun (WGS) entry which is preliminary data.</text>
</comment>
<evidence type="ECO:0000256" key="6">
    <source>
        <dbReference type="ARBA" id="ARBA00022840"/>
    </source>
</evidence>
<proteinExistence type="inferred from homology"/>
<dbReference type="GO" id="GO:0004674">
    <property type="term" value="F:protein serine/threonine kinase activity"/>
    <property type="evidence" value="ECO:0007669"/>
    <property type="project" value="UniProtKB-KW"/>
</dbReference>
<evidence type="ECO:0000256" key="11">
    <source>
        <dbReference type="PIRSR" id="PIRSR630616-3"/>
    </source>
</evidence>
<dbReference type="InterPro" id="IPR030616">
    <property type="entry name" value="Aur-like"/>
</dbReference>
<dbReference type="InterPro" id="IPR000719">
    <property type="entry name" value="Prot_kinase_dom"/>
</dbReference>
<feature type="compositionally biased region" description="Basic and acidic residues" evidence="14">
    <location>
        <begin position="684"/>
        <end position="704"/>
    </location>
</feature>
<keyword evidence="2 13" id="KW-0723">Serine/threonine-protein kinase</keyword>
<evidence type="ECO:0000256" key="10">
    <source>
        <dbReference type="PIRSR" id="PIRSR630616-2"/>
    </source>
</evidence>
<evidence type="ECO:0000313" key="17">
    <source>
        <dbReference type="Proteomes" id="UP000502823"/>
    </source>
</evidence>
<feature type="region of interest" description="Disordered" evidence="14">
    <location>
        <begin position="640"/>
        <end position="671"/>
    </location>
</feature>
<dbReference type="InterPro" id="IPR017441">
    <property type="entry name" value="Protein_kinase_ATP_BS"/>
</dbReference>
<dbReference type="InterPro" id="IPR011009">
    <property type="entry name" value="Kinase-like_dom_sf"/>
</dbReference>
<evidence type="ECO:0000256" key="7">
    <source>
        <dbReference type="ARBA" id="ARBA00047899"/>
    </source>
</evidence>
<feature type="active site" description="Proton acceptor" evidence="9">
    <location>
        <position position="266"/>
    </location>
</feature>
<reference evidence="17" key="1">
    <citation type="submission" date="2020-01" db="EMBL/GenBank/DDBJ databases">
        <title>Draft genome sequence of the Termite Coptotermes fromosanus.</title>
        <authorList>
            <person name="Itakura S."/>
            <person name="Yosikawa Y."/>
            <person name="Umezawa K."/>
        </authorList>
    </citation>
    <scope>NUCLEOTIDE SEQUENCE [LARGE SCALE GENOMIC DNA]</scope>
</reference>
<dbReference type="AlphaFoldDB" id="A0A6L2PR44"/>
<keyword evidence="6 10" id="KW-0067">ATP-binding</keyword>
<dbReference type="SMART" id="SM00220">
    <property type="entry name" value="S_TKc"/>
    <property type="match status" value="1"/>
</dbReference>
<dbReference type="FunFam" id="3.30.200.20:FF:000042">
    <property type="entry name" value="Aurora kinase A"/>
    <property type="match status" value="1"/>
</dbReference>
<keyword evidence="3 13" id="KW-0808">Transferase</keyword>
<dbReference type="CDD" id="cd14007">
    <property type="entry name" value="STKc_Aurora"/>
    <property type="match status" value="1"/>
</dbReference>
<feature type="cross-link" description="Glycyl lysine isopeptide (Lys-Gly) (interchain with G-Cter in SUMO2)" evidence="11">
    <location>
        <position position="268"/>
    </location>
</feature>
<dbReference type="PANTHER" id="PTHR24350">
    <property type="entry name" value="SERINE/THREONINE-PROTEIN KINASE IAL-RELATED"/>
    <property type="match status" value="1"/>
</dbReference>
<evidence type="ECO:0000313" key="16">
    <source>
        <dbReference type="EMBL" id="GFG32397.1"/>
    </source>
</evidence>
<comment type="subcellular location">
    <subcellularLocation>
        <location evidence="1">Midbody</location>
    </subcellularLocation>
</comment>
<dbReference type="Gene3D" id="3.30.200.20">
    <property type="entry name" value="Phosphorylase Kinase, domain 1"/>
    <property type="match status" value="1"/>
</dbReference>
<evidence type="ECO:0000256" key="3">
    <source>
        <dbReference type="ARBA" id="ARBA00022679"/>
    </source>
</evidence>
<feature type="region of interest" description="Disordered" evidence="14">
    <location>
        <begin position="800"/>
        <end position="831"/>
    </location>
</feature>
<feature type="binding site" evidence="10">
    <location>
        <position position="151"/>
    </location>
    <ligand>
        <name>ATP</name>
        <dbReference type="ChEBI" id="CHEBI:30616"/>
    </ligand>
</feature>
<feature type="region of interest" description="Disordered" evidence="14">
    <location>
        <begin position="24"/>
        <end position="56"/>
    </location>
</feature>
<evidence type="ECO:0000256" key="5">
    <source>
        <dbReference type="ARBA" id="ARBA00022777"/>
    </source>
</evidence>
<dbReference type="PROSITE" id="PS00107">
    <property type="entry name" value="PROTEIN_KINASE_ATP"/>
    <property type="match status" value="1"/>
</dbReference>
<evidence type="ECO:0000256" key="9">
    <source>
        <dbReference type="PIRSR" id="PIRSR630616-1"/>
    </source>
</evidence>
<feature type="binding site" evidence="10 12">
    <location>
        <position position="170"/>
    </location>
    <ligand>
        <name>ATP</name>
        <dbReference type="ChEBI" id="CHEBI:30616"/>
    </ligand>
</feature>
<comment type="catalytic activity">
    <reaction evidence="7 13">
        <text>L-threonyl-[protein] + ATP = O-phospho-L-threonyl-[protein] + ADP + H(+)</text>
        <dbReference type="Rhea" id="RHEA:46608"/>
        <dbReference type="Rhea" id="RHEA-COMP:11060"/>
        <dbReference type="Rhea" id="RHEA-COMP:11605"/>
        <dbReference type="ChEBI" id="CHEBI:15378"/>
        <dbReference type="ChEBI" id="CHEBI:30013"/>
        <dbReference type="ChEBI" id="CHEBI:30616"/>
        <dbReference type="ChEBI" id="CHEBI:61977"/>
        <dbReference type="ChEBI" id="CHEBI:456216"/>
        <dbReference type="EC" id="2.7.11.1"/>
    </reaction>
</comment>
<evidence type="ECO:0000256" key="13">
    <source>
        <dbReference type="RuleBase" id="RU367134"/>
    </source>
</evidence>
<name>A0A6L2PR44_COPFO</name>
<protein>
    <recommendedName>
        <fullName evidence="13">Aurora kinase</fullName>
        <ecNumber evidence="13">2.7.11.1</ecNumber>
    </recommendedName>
</protein>
<dbReference type="EMBL" id="BLKM01000363">
    <property type="protein sequence ID" value="GFG32397.1"/>
    <property type="molecule type" value="Genomic_DNA"/>
</dbReference>
<dbReference type="OrthoDB" id="377346at2759"/>
<feature type="compositionally biased region" description="Basic and acidic residues" evidence="14">
    <location>
        <begin position="121"/>
        <end position="131"/>
    </location>
</feature>
<keyword evidence="4 10" id="KW-0547">Nucleotide-binding</keyword>
<dbReference type="SUPFAM" id="SSF56112">
    <property type="entry name" value="Protein kinase-like (PK-like)"/>
    <property type="match status" value="1"/>
</dbReference>
<organism evidence="16 17">
    <name type="scientific">Coptotermes formosanus</name>
    <name type="common">Formosan subterranean termite</name>
    <dbReference type="NCBI Taxonomy" id="36987"/>
    <lineage>
        <taxon>Eukaryota</taxon>
        <taxon>Metazoa</taxon>
        <taxon>Ecdysozoa</taxon>
        <taxon>Arthropoda</taxon>
        <taxon>Hexapoda</taxon>
        <taxon>Insecta</taxon>
        <taxon>Pterygota</taxon>
        <taxon>Neoptera</taxon>
        <taxon>Polyneoptera</taxon>
        <taxon>Dictyoptera</taxon>
        <taxon>Blattodea</taxon>
        <taxon>Blattoidea</taxon>
        <taxon>Termitoidae</taxon>
        <taxon>Rhinotermitidae</taxon>
        <taxon>Coptotermes</taxon>
    </lineage>
</organism>
<dbReference type="PROSITE" id="PS00108">
    <property type="entry name" value="PROTEIN_KINASE_ST"/>
    <property type="match status" value="1"/>
</dbReference>
<dbReference type="GO" id="GO:0032506">
    <property type="term" value="P:cytokinetic process"/>
    <property type="evidence" value="ECO:0007669"/>
    <property type="project" value="UniProtKB-ARBA"/>
</dbReference>
<evidence type="ECO:0000256" key="8">
    <source>
        <dbReference type="ARBA" id="ARBA00048679"/>
    </source>
</evidence>
<evidence type="ECO:0000256" key="14">
    <source>
        <dbReference type="SAM" id="MobiDB-lite"/>
    </source>
</evidence>
<comment type="similarity">
    <text evidence="13">Belongs to the protein kinase superfamily. Ser/Thr protein kinase family. Aurora subfamily.</text>
</comment>
<feature type="binding site" evidence="10">
    <location>
        <begin position="219"/>
        <end position="221"/>
    </location>
    <ligand>
        <name>ATP</name>
        <dbReference type="ChEBI" id="CHEBI:30616"/>
    </ligand>
</feature>
<dbReference type="EC" id="2.7.11.1" evidence="13"/>
<evidence type="ECO:0000256" key="1">
    <source>
        <dbReference type="ARBA" id="ARBA00004214"/>
    </source>
</evidence>
<dbReference type="GO" id="GO:0005524">
    <property type="term" value="F:ATP binding"/>
    <property type="evidence" value="ECO:0007669"/>
    <property type="project" value="UniProtKB-UniRule"/>
</dbReference>
<dbReference type="Pfam" id="PF00069">
    <property type="entry name" value="Pkinase"/>
    <property type="match status" value="1"/>
</dbReference>
<gene>
    <name evidence="16" type="ORF">Cfor_04377</name>
</gene>
<dbReference type="Gene3D" id="1.10.510.10">
    <property type="entry name" value="Transferase(Phosphotransferase) domain 1"/>
    <property type="match status" value="1"/>
</dbReference>
<dbReference type="PROSITE" id="PS50011">
    <property type="entry name" value="PROTEIN_KINASE_DOM"/>
    <property type="match status" value="1"/>
</dbReference>
<dbReference type="Proteomes" id="UP000502823">
    <property type="component" value="Unassembled WGS sequence"/>
</dbReference>
<keyword evidence="17" id="KW-1185">Reference proteome</keyword>
<feature type="binding site" evidence="10">
    <location>
        <begin position="270"/>
        <end position="271"/>
    </location>
    <ligand>
        <name>ATP</name>
        <dbReference type="ChEBI" id="CHEBI:30616"/>
    </ligand>
</feature>
<dbReference type="GO" id="GO:0000070">
    <property type="term" value="P:mitotic sister chromatid segregation"/>
    <property type="evidence" value="ECO:0007669"/>
    <property type="project" value="UniProtKB-ARBA"/>
</dbReference>
<feature type="region of interest" description="Disordered" evidence="14">
    <location>
        <begin position="106"/>
        <end position="131"/>
    </location>
</feature>
<dbReference type="GO" id="GO:0030496">
    <property type="term" value="C:midbody"/>
    <property type="evidence" value="ECO:0007669"/>
    <property type="project" value="UniProtKB-SubCell"/>
</dbReference>
<comment type="catalytic activity">
    <reaction evidence="8 13">
        <text>L-seryl-[protein] + ATP = O-phospho-L-seryl-[protein] + ADP + H(+)</text>
        <dbReference type="Rhea" id="RHEA:17989"/>
        <dbReference type="Rhea" id="RHEA-COMP:9863"/>
        <dbReference type="Rhea" id="RHEA-COMP:11604"/>
        <dbReference type="ChEBI" id="CHEBI:15378"/>
        <dbReference type="ChEBI" id="CHEBI:29999"/>
        <dbReference type="ChEBI" id="CHEBI:30616"/>
        <dbReference type="ChEBI" id="CHEBI:83421"/>
        <dbReference type="ChEBI" id="CHEBI:456216"/>
        <dbReference type="EC" id="2.7.11.1"/>
    </reaction>
</comment>
<evidence type="ECO:0000259" key="15">
    <source>
        <dbReference type="PROSITE" id="PS50011"/>
    </source>
</evidence>